<name>A0ABR3SAS0_9PEZI</name>
<dbReference type="SUPFAM" id="SSF56112">
    <property type="entry name" value="Protein kinase-like (PK-like)"/>
    <property type="match status" value="1"/>
</dbReference>
<reference evidence="1 2" key="1">
    <citation type="submission" date="2024-02" db="EMBL/GenBank/DDBJ databases">
        <title>De novo assembly and annotation of 12 fungi associated with fruit tree decline syndrome in Ontario, Canada.</title>
        <authorList>
            <person name="Sulman M."/>
            <person name="Ellouze W."/>
            <person name="Ilyukhin E."/>
        </authorList>
    </citation>
    <scope>NUCLEOTIDE SEQUENCE [LARGE SCALE GENOMIC DNA]</scope>
    <source>
        <strain evidence="1 2">M1-105</strain>
    </source>
</reference>
<accession>A0ABR3SAS0</accession>
<organism evidence="1 2">
    <name type="scientific">Neofusicoccum ribis</name>
    <dbReference type="NCBI Taxonomy" id="45134"/>
    <lineage>
        <taxon>Eukaryota</taxon>
        <taxon>Fungi</taxon>
        <taxon>Dikarya</taxon>
        <taxon>Ascomycota</taxon>
        <taxon>Pezizomycotina</taxon>
        <taxon>Dothideomycetes</taxon>
        <taxon>Dothideomycetes incertae sedis</taxon>
        <taxon>Botryosphaeriales</taxon>
        <taxon>Botryosphaeriaceae</taxon>
        <taxon>Neofusicoccum</taxon>
    </lineage>
</organism>
<gene>
    <name evidence="1" type="ORF">SLS56_011742</name>
</gene>
<proteinExistence type="predicted"/>
<evidence type="ECO:0000313" key="1">
    <source>
        <dbReference type="EMBL" id="KAL1615660.1"/>
    </source>
</evidence>
<evidence type="ECO:0008006" key="3">
    <source>
        <dbReference type="Google" id="ProtNLM"/>
    </source>
</evidence>
<dbReference type="Gene3D" id="1.10.510.10">
    <property type="entry name" value="Transferase(Phosphotransferase) domain 1"/>
    <property type="match status" value="1"/>
</dbReference>
<protein>
    <recommendedName>
        <fullName evidence="3">Protein kinase domain-containing protein</fullName>
    </recommendedName>
</protein>
<dbReference type="InterPro" id="IPR011009">
    <property type="entry name" value="Kinase-like_dom_sf"/>
</dbReference>
<sequence length="277" mass="30611">MDSGLNTGRHLGRGRAGSVYKASDGTVSFALKTFRDEAAFFAEKAAYERTQGVGALKDRVPHYHGSFHFPPHASILMEKVDGLMLCESLPLLSSAMRNNALKQLEETLHIIHHDACPQNIITHNSCAKLLDFSTTSLQEQIPEAQRVYHRDLDLNDASRHFAALPASMQNRSTPQKGPDQEEKLALPLADRLALRHREEEAAPIPRTCPSRPWDASRVSADQALEVRESACGRPEEPSAQALFDEAGAFCLGTVRGAVYTDAGVLALRFKLTEHLRY</sequence>
<dbReference type="EMBL" id="JAJVDC020000303">
    <property type="protein sequence ID" value="KAL1615660.1"/>
    <property type="molecule type" value="Genomic_DNA"/>
</dbReference>
<evidence type="ECO:0000313" key="2">
    <source>
        <dbReference type="Proteomes" id="UP001521116"/>
    </source>
</evidence>
<comment type="caution">
    <text evidence="1">The sequence shown here is derived from an EMBL/GenBank/DDBJ whole genome shotgun (WGS) entry which is preliminary data.</text>
</comment>
<keyword evidence="2" id="KW-1185">Reference proteome</keyword>
<dbReference type="Proteomes" id="UP001521116">
    <property type="component" value="Unassembled WGS sequence"/>
</dbReference>